<feature type="compositionally biased region" description="Gly residues" evidence="1">
    <location>
        <begin position="352"/>
        <end position="362"/>
    </location>
</feature>
<keyword evidence="4" id="KW-1185">Reference proteome</keyword>
<keyword evidence="2" id="KW-0732">Signal</keyword>
<name>A0ABN3Q1Y6_9ACTN</name>
<evidence type="ECO:0000256" key="1">
    <source>
        <dbReference type="SAM" id="MobiDB-lite"/>
    </source>
</evidence>
<feature type="region of interest" description="Disordered" evidence="1">
    <location>
        <begin position="49"/>
        <end position="114"/>
    </location>
</feature>
<sequence length="396" mass="37379">MRASVLAPVAVAVGIGSVPAHANEGPVAQLLNNTVGQVAPPQAAPVLEPLTGLGASGKNGALPAGKTAPNGQGAQSGQGAQGGHHAKGGTRGTAGRPGEKALRVPGAGCAQGGGGPIRGATGIVRNGPAGALASKVAGARSAGQRAASADPGTGIALSKQVRGPLGGTTNAAASVGSAPKLAGPGGDSGVVGCLRLKETVAEATEVAGTLPVGEVTHDLPVSGVARSVPVGDVTKSVPVGDVTGVLPVGKVAGGLQSARRARDGQSDPVTNLLGAVTGATSGTLPQGAPAVPGLGDPQRLLNGPTSRIGRIGGVPAEVSARAADGPPPAPGASGGPASSGVPGEGAAADEGGLSGLFGGLPGLQGLPLNAVKLPNVRSNPSKPGSAQQEAVDLDNH</sequence>
<feature type="compositionally biased region" description="Low complexity" evidence="1">
    <location>
        <begin position="335"/>
        <end position="348"/>
    </location>
</feature>
<feature type="signal peptide" evidence="2">
    <location>
        <begin position="1"/>
        <end position="22"/>
    </location>
</feature>
<proteinExistence type="predicted"/>
<dbReference type="Proteomes" id="UP001501509">
    <property type="component" value="Unassembled WGS sequence"/>
</dbReference>
<feature type="chain" id="PRO_5045477051" evidence="2">
    <location>
        <begin position="23"/>
        <end position="396"/>
    </location>
</feature>
<evidence type="ECO:0000313" key="3">
    <source>
        <dbReference type="EMBL" id="GAA2609995.1"/>
    </source>
</evidence>
<feature type="compositionally biased region" description="Polar residues" evidence="1">
    <location>
        <begin position="376"/>
        <end position="388"/>
    </location>
</feature>
<organism evidence="3 4">
    <name type="scientific">Actinomadura fulvescens</name>
    <dbReference type="NCBI Taxonomy" id="46160"/>
    <lineage>
        <taxon>Bacteria</taxon>
        <taxon>Bacillati</taxon>
        <taxon>Actinomycetota</taxon>
        <taxon>Actinomycetes</taxon>
        <taxon>Streptosporangiales</taxon>
        <taxon>Thermomonosporaceae</taxon>
        <taxon>Actinomadura</taxon>
    </lineage>
</organism>
<evidence type="ECO:0000256" key="2">
    <source>
        <dbReference type="SAM" id="SignalP"/>
    </source>
</evidence>
<evidence type="ECO:0000313" key="4">
    <source>
        <dbReference type="Proteomes" id="UP001501509"/>
    </source>
</evidence>
<comment type="caution">
    <text evidence="3">The sequence shown here is derived from an EMBL/GenBank/DDBJ whole genome shotgun (WGS) entry which is preliminary data.</text>
</comment>
<reference evidence="3 4" key="1">
    <citation type="journal article" date="2019" name="Int. J. Syst. Evol. Microbiol.">
        <title>The Global Catalogue of Microorganisms (GCM) 10K type strain sequencing project: providing services to taxonomists for standard genome sequencing and annotation.</title>
        <authorList>
            <consortium name="The Broad Institute Genomics Platform"/>
            <consortium name="The Broad Institute Genome Sequencing Center for Infectious Disease"/>
            <person name="Wu L."/>
            <person name="Ma J."/>
        </authorList>
    </citation>
    <scope>NUCLEOTIDE SEQUENCE [LARGE SCALE GENOMIC DNA]</scope>
    <source>
        <strain evidence="3 4">JCM 6833</strain>
    </source>
</reference>
<accession>A0ABN3Q1Y6</accession>
<feature type="region of interest" description="Disordered" evidence="1">
    <location>
        <begin position="280"/>
        <end position="396"/>
    </location>
</feature>
<protein>
    <submittedName>
        <fullName evidence="3">Uncharacterized protein</fullName>
    </submittedName>
</protein>
<dbReference type="EMBL" id="BAAATD010000006">
    <property type="protein sequence ID" value="GAA2609995.1"/>
    <property type="molecule type" value="Genomic_DNA"/>
</dbReference>
<gene>
    <name evidence="3" type="ORF">GCM10010411_50490</name>
</gene>